<feature type="region of interest" description="Disordered" evidence="1">
    <location>
        <begin position="150"/>
        <end position="1007"/>
    </location>
</feature>
<evidence type="ECO:0000256" key="1">
    <source>
        <dbReference type="SAM" id="MobiDB-lite"/>
    </source>
</evidence>
<feature type="compositionally biased region" description="Basic and acidic residues" evidence="1">
    <location>
        <begin position="396"/>
        <end position="411"/>
    </location>
</feature>
<feature type="compositionally biased region" description="Basic and acidic residues" evidence="1">
    <location>
        <begin position="593"/>
        <end position="603"/>
    </location>
</feature>
<dbReference type="Pfam" id="PF00168">
    <property type="entry name" value="C2"/>
    <property type="match status" value="1"/>
</dbReference>
<feature type="compositionally biased region" description="Basic and acidic residues" evidence="1">
    <location>
        <begin position="743"/>
        <end position="767"/>
    </location>
</feature>
<name>A0ABR3VQM1_HUMIN</name>
<evidence type="ECO:0000313" key="4">
    <source>
        <dbReference type="Proteomes" id="UP001583172"/>
    </source>
</evidence>
<dbReference type="Proteomes" id="UP001583172">
    <property type="component" value="Unassembled WGS sequence"/>
</dbReference>
<dbReference type="PROSITE" id="PS50004">
    <property type="entry name" value="C2"/>
    <property type="match status" value="1"/>
</dbReference>
<reference evidence="3 4" key="1">
    <citation type="journal article" date="2024" name="Commun. Biol.">
        <title>Comparative genomic analysis of thermophilic fungi reveals convergent evolutionary adaptations and gene losses.</title>
        <authorList>
            <person name="Steindorff A.S."/>
            <person name="Aguilar-Pontes M.V."/>
            <person name="Robinson A.J."/>
            <person name="Andreopoulos B."/>
            <person name="LaButti K."/>
            <person name="Kuo A."/>
            <person name="Mondo S."/>
            <person name="Riley R."/>
            <person name="Otillar R."/>
            <person name="Haridas S."/>
            <person name="Lipzen A."/>
            <person name="Grimwood J."/>
            <person name="Schmutz J."/>
            <person name="Clum A."/>
            <person name="Reid I.D."/>
            <person name="Moisan M.C."/>
            <person name="Butler G."/>
            <person name="Nguyen T.T.M."/>
            <person name="Dewar K."/>
            <person name="Conant G."/>
            <person name="Drula E."/>
            <person name="Henrissat B."/>
            <person name="Hansel C."/>
            <person name="Singer S."/>
            <person name="Hutchinson M.I."/>
            <person name="de Vries R.P."/>
            <person name="Natvig D.O."/>
            <person name="Powell A.J."/>
            <person name="Tsang A."/>
            <person name="Grigoriev I.V."/>
        </authorList>
    </citation>
    <scope>NUCLEOTIDE SEQUENCE [LARGE SCALE GENOMIC DNA]</scope>
    <source>
        <strain evidence="3 4">CBS 620.91</strain>
    </source>
</reference>
<dbReference type="CDD" id="cd08681">
    <property type="entry name" value="C2_fungal_Inn1p-like"/>
    <property type="match status" value="1"/>
</dbReference>
<feature type="compositionally biased region" description="Low complexity" evidence="1">
    <location>
        <begin position="461"/>
        <end position="472"/>
    </location>
</feature>
<proteinExistence type="predicted"/>
<feature type="compositionally biased region" description="Polar residues" evidence="1">
    <location>
        <begin position="473"/>
        <end position="494"/>
    </location>
</feature>
<feature type="compositionally biased region" description="Polar residues" evidence="1">
    <location>
        <begin position="620"/>
        <end position="632"/>
    </location>
</feature>
<feature type="compositionally biased region" description="Basic and acidic residues" evidence="1">
    <location>
        <begin position="274"/>
        <end position="285"/>
    </location>
</feature>
<feature type="compositionally biased region" description="Pro residues" evidence="1">
    <location>
        <begin position="220"/>
        <end position="237"/>
    </location>
</feature>
<feature type="compositionally biased region" description="Low complexity" evidence="1">
    <location>
        <begin position="604"/>
        <end position="613"/>
    </location>
</feature>
<dbReference type="PANTHER" id="PTHR47052">
    <property type="entry name" value="CONSERVED SERINE PROLINE-RICH PROTEIN (AFU_ORTHOLOGUE AFUA_2G01790)"/>
    <property type="match status" value="1"/>
</dbReference>
<feature type="compositionally biased region" description="Low complexity" evidence="1">
    <location>
        <begin position="812"/>
        <end position="821"/>
    </location>
</feature>
<feature type="compositionally biased region" description="Low complexity" evidence="1">
    <location>
        <begin position="238"/>
        <end position="248"/>
    </location>
</feature>
<feature type="compositionally biased region" description="Low complexity" evidence="1">
    <location>
        <begin position="779"/>
        <end position="797"/>
    </location>
</feature>
<feature type="compositionally biased region" description="Low complexity" evidence="1">
    <location>
        <begin position="645"/>
        <end position="658"/>
    </location>
</feature>
<feature type="compositionally biased region" description="Polar residues" evidence="1">
    <location>
        <begin position="822"/>
        <end position="835"/>
    </location>
</feature>
<feature type="compositionally biased region" description="Low complexity" evidence="1">
    <location>
        <begin position="162"/>
        <end position="177"/>
    </location>
</feature>
<feature type="compositionally biased region" description="Gly residues" evidence="1">
    <location>
        <begin position="1041"/>
        <end position="1054"/>
    </location>
</feature>
<feature type="compositionally biased region" description="Low complexity" evidence="1">
    <location>
        <begin position="927"/>
        <end position="951"/>
    </location>
</feature>
<dbReference type="InterPro" id="IPR052981">
    <property type="entry name" value="Ingression_C2_domain"/>
</dbReference>
<evidence type="ECO:0000313" key="3">
    <source>
        <dbReference type="EMBL" id="KAL1844215.1"/>
    </source>
</evidence>
<protein>
    <recommendedName>
        <fullName evidence="2">C2 domain-containing protein</fullName>
    </recommendedName>
</protein>
<dbReference type="PANTHER" id="PTHR47052:SF3">
    <property type="entry name" value="INGRESSION PROTEIN 1"/>
    <property type="match status" value="1"/>
</dbReference>
<feature type="region of interest" description="Disordered" evidence="1">
    <location>
        <begin position="1041"/>
        <end position="1103"/>
    </location>
</feature>
<dbReference type="InterPro" id="IPR037791">
    <property type="entry name" value="C2_fungal_Inn1"/>
</dbReference>
<feature type="compositionally biased region" description="Basic and acidic residues" evidence="1">
    <location>
        <begin position="358"/>
        <end position="368"/>
    </location>
</feature>
<dbReference type="SUPFAM" id="SSF49562">
    <property type="entry name" value="C2 domain (Calcium/lipid-binding domain, CaLB)"/>
    <property type="match status" value="1"/>
</dbReference>
<sequence>MTTKTKTLALNGPPAAGIFSDMTVDGPEIGTLVMVVDRAKNLPNRKTIGKQDPYCAARLGKEAKKTATDIRGGQTPKWDQELRFTVHDSPDYYQVKVSVFNDDKRTELIGEAWIDLRGIVVPGGGQSDQWHQLNYKGKYAGEVRIEITYYDSRPKPEKPAVKAKPQTQAQPDQDPAASVPVPGPIAGPRGVPKRRPLPSDPLTGKPPPAPAVPDQTDTPPSRPQPNPVPVQQPPPQPDYGQPDYGQPQPQVPPQAPPHAQPPAQPAQYYPSPDPSRDAATPRRSDQQIQYWTPDRADPYAVQQDPVYTPIYQPPRRNSYDPSLEEDRPPPPPAHRTRAGSNSAIGPGFQATPATMRQDVLRNEAHRNSIDSANYPGRPTYKSSFDPGPGSQYSHADPMRHPSYDPGYEPHHRTMQATVEDVPESPEAMNDPRRVSANRWPVPTSQPQPQPQPSQFDTSYDLAASPAPLSLPSRSNTELGRFSQDSRYQGANSHSPGPEFPSRSNTELSRFSHESRYQAANGHSPGPEFPRRESPEYAPAYGRHSEPVLATTPHSEQLALTYRGELDDTSTGYSAPPVPASLVPGIDPNIAQDISERINQDRRQQTMQQAVQQAPAPPVRSYTSQALVETSPSRGRPIEPRYSHDAPPAAYPAPSHARAITYTNGPSTSSVNVVIKSRAYSPNPPRDPSPNPRSQHTIRRKSVSPRPPLDSERSMSMPFSPDSYEALNPNASVVVRQDTPAARADYREDTGKIITHDGREVDPSDHLPMESWAPEPEPKQPQQQQSSASSSRPAPSGRRPLRVAGRPQSMQPVSSGVSFSSSPDHVTNAPPQSSAARTRLQKKAPYRQSTSAIVPIMSGANGPGSSPRPTSSGNTGPHDDFTPPRQISRASTFDYAAGASSGGGDNYSSHRGGGGTDVYGTSPGSLRYGHSPGQHGHSPGHGHSYSYSTSPGNSHGMGYQSHHQHSRSAGASPGGPGNGPPVPAKIPLALPSPADVNGGGSNTNNMSGALQLHSSSVARRQGQGMDDYDDYGYSSSNGGLGIDNHGGGGGGGGGTLSLEEELRQIDIGTGRSSRRNQQASQGYGRGPNGYGSVGYGKSLVQVDV</sequence>
<feature type="compositionally biased region" description="Gly residues" evidence="1">
    <location>
        <begin position="899"/>
        <end position="916"/>
    </location>
</feature>
<feature type="compositionally biased region" description="Low complexity" evidence="1">
    <location>
        <begin position="862"/>
        <end position="875"/>
    </location>
</feature>
<dbReference type="EMBL" id="JAZGSY010000003">
    <property type="protein sequence ID" value="KAL1844215.1"/>
    <property type="molecule type" value="Genomic_DNA"/>
</dbReference>
<dbReference type="InterPro" id="IPR000008">
    <property type="entry name" value="C2_dom"/>
</dbReference>
<feature type="compositionally biased region" description="Pro residues" evidence="1">
    <location>
        <begin position="681"/>
        <end position="690"/>
    </location>
</feature>
<feature type="domain" description="C2" evidence="2">
    <location>
        <begin position="13"/>
        <end position="131"/>
    </location>
</feature>
<feature type="compositionally biased region" description="Pro residues" evidence="1">
    <location>
        <begin position="249"/>
        <end position="264"/>
    </location>
</feature>
<feature type="compositionally biased region" description="Gly residues" evidence="1">
    <location>
        <begin position="1082"/>
        <end position="1093"/>
    </location>
</feature>
<dbReference type="InterPro" id="IPR035892">
    <property type="entry name" value="C2_domain_sf"/>
</dbReference>
<organism evidence="3 4">
    <name type="scientific">Humicola insolens</name>
    <name type="common">Soft-rot fungus</name>
    <dbReference type="NCBI Taxonomy" id="85995"/>
    <lineage>
        <taxon>Eukaryota</taxon>
        <taxon>Fungi</taxon>
        <taxon>Dikarya</taxon>
        <taxon>Ascomycota</taxon>
        <taxon>Pezizomycotina</taxon>
        <taxon>Sordariomycetes</taxon>
        <taxon>Sordariomycetidae</taxon>
        <taxon>Sordariales</taxon>
        <taxon>Chaetomiaceae</taxon>
        <taxon>Mycothermus</taxon>
    </lineage>
</organism>
<dbReference type="Gene3D" id="2.60.40.150">
    <property type="entry name" value="C2 domain"/>
    <property type="match status" value="1"/>
</dbReference>
<dbReference type="SMART" id="SM00239">
    <property type="entry name" value="C2"/>
    <property type="match status" value="1"/>
</dbReference>
<comment type="caution">
    <text evidence="3">The sequence shown here is derived from an EMBL/GenBank/DDBJ whole genome shotgun (WGS) entry which is preliminary data.</text>
</comment>
<keyword evidence="4" id="KW-1185">Reference proteome</keyword>
<accession>A0ABR3VQM1</accession>
<gene>
    <name evidence="3" type="ORF">VTJ49DRAFT_3871</name>
</gene>
<evidence type="ECO:0000259" key="2">
    <source>
        <dbReference type="PROSITE" id="PS50004"/>
    </source>
</evidence>
<feature type="compositionally biased region" description="Polar residues" evidence="1">
    <location>
        <begin position="660"/>
        <end position="671"/>
    </location>
</feature>